<dbReference type="Gene3D" id="1.20.5.170">
    <property type="match status" value="1"/>
</dbReference>
<evidence type="ECO:0000313" key="2">
    <source>
        <dbReference type="EMBL" id="KAF2029542.1"/>
    </source>
</evidence>
<comment type="caution">
    <text evidence="2">The sequence shown here is derived from an EMBL/GenBank/DDBJ whole genome shotgun (WGS) entry which is preliminary data.</text>
</comment>
<organism evidence="2 3">
    <name type="scientific">Setomelanomma holmii</name>
    <dbReference type="NCBI Taxonomy" id="210430"/>
    <lineage>
        <taxon>Eukaryota</taxon>
        <taxon>Fungi</taxon>
        <taxon>Dikarya</taxon>
        <taxon>Ascomycota</taxon>
        <taxon>Pezizomycotina</taxon>
        <taxon>Dothideomycetes</taxon>
        <taxon>Pleosporomycetidae</taxon>
        <taxon>Pleosporales</taxon>
        <taxon>Pleosporineae</taxon>
        <taxon>Phaeosphaeriaceae</taxon>
        <taxon>Setomelanomma</taxon>
    </lineage>
</organism>
<evidence type="ECO:0000256" key="1">
    <source>
        <dbReference type="SAM" id="MobiDB-lite"/>
    </source>
</evidence>
<feature type="region of interest" description="Disordered" evidence="1">
    <location>
        <begin position="465"/>
        <end position="515"/>
    </location>
</feature>
<protein>
    <submittedName>
        <fullName evidence="2">Uncharacterized protein</fullName>
    </submittedName>
</protein>
<feature type="compositionally biased region" description="Basic and acidic residues" evidence="1">
    <location>
        <begin position="589"/>
        <end position="599"/>
    </location>
</feature>
<feature type="compositionally biased region" description="Basic and acidic residues" evidence="1">
    <location>
        <begin position="258"/>
        <end position="275"/>
    </location>
</feature>
<dbReference type="EMBL" id="ML978199">
    <property type="protein sequence ID" value="KAF2029542.1"/>
    <property type="molecule type" value="Genomic_DNA"/>
</dbReference>
<dbReference type="Proteomes" id="UP000799777">
    <property type="component" value="Unassembled WGS sequence"/>
</dbReference>
<evidence type="ECO:0000313" key="3">
    <source>
        <dbReference type="Proteomes" id="UP000799777"/>
    </source>
</evidence>
<feature type="region of interest" description="Disordered" evidence="1">
    <location>
        <begin position="589"/>
        <end position="721"/>
    </location>
</feature>
<reference evidence="2" key="1">
    <citation type="journal article" date="2020" name="Stud. Mycol.">
        <title>101 Dothideomycetes genomes: a test case for predicting lifestyles and emergence of pathogens.</title>
        <authorList>
            <person name="Haridas S."/>
            <person name="Albert R."/>
            <person name="Binder M."/>
            <person name="Bloem J."/>
            <person name="Labutti K."/>
            <person name="Salamov A."/>
            <person name="Andreopoulos B."/>
            <person name="Baker S."/>
            <person name="Barry K."/>
            <person name="Bills G."/>
            <person name="Bluhm B."/>
            <person name="Cannon C."/>
            <person name="Castanera R."/>
            <person name="Culley D."/>
            <person name="Daum C."/>
            <person name="Ezra D."/>
            <person name="Gonzalez J."/>
            <person name="Henrissat B."/>
            <person name="Kuo A."/>
            <person name="Liang C."/>
            <person name="Lipzen A."/>
            <person name="Lutzoni F."/>
            <person name="Magnuson J."/>
            <person name="Mondo S."/>
            <person name="Nolan M."/>
            <person name="Ohm R."/>
            <person name="Pangilinan J."/>
            <person name="Park H.-J."/>
            <person name="Ramirez L."/>
            <person name="Alfaro M."/>
            <person name="Sun H."/>
            <person name="Tritt A."/>
            <person name="Yoshinaga Y."/>
            <person name="Zwiers L.-H."/>
            <person name="Turgeon B."/>
            <person name="Goodwin S."/>
            <person name="Spatafora J."/>
            <person name="Crous P."/>
            <person name="Grigoriev I."/>
        </authorList>
    </citation>
    <scope>NUCLEOTIDE SEQUENCE</scope>
    <source>
        <strain evidence="2">CBS 110217</strain>
    </source>
</reference>
<dbReference type="OrthoDB" id="3798423at2759"/>
<feature type="compositionally biased region" description="Basic and acidic residues" evidence="1">
    <location>
        <begin position="490"/>
        <end position="500"/>
    </location>
</feature>
<proteinExistence type="predicted"/>
<feature type="compositionally biased region" description="Basic residues" evidence="1">
    <location>
        <begin position="282"/>
        <end position="306"/>
    </location>
</feature>
<gene>
    <name evidence="2" type="ORF">EK21DRAFT_89637</name>
</gene>
<name>A0A9P4H9V5_9PLEO</name>
<sequence length="721" mass="81644">MPRWQRHRAIDPDTRRELEVDRLHHKMSYQINGNDTGHFDWLHSLLDYYDARAAARVNPPRVGPDELHLWTPVYRRTPVGLPTRINTDEIGRGRIVDGEEQFEYDTGHENEEREPLDFDLDEDEIEVKRQRVDNTDKDLEDDETVAPNHSVRREEEIQLFPVGGIGPSTSNVLTQTTSNGKTTYHPWRSIRTAKGLFMFAKETSWDWLTSYDCLGPIARRDIPSVLHTSAVRDETSTDSDEDDDMIWERNYLPEEDQELSKFPDDGTQDRAEPKVPVEVQPAKKKTKKKKKRRADSYASKKRRKKTPLPESVEAEARSGTGAEDGTGTEGGTETEGEIEVEGGAGIKGGVAEVKGGVAEVKGGVAEVKGGVAEVKGGVAEVKGGVAEVKGGTEAKTVTVVVKKDDDSWKRRRANIDYPYRKKEFKKEKDPQEGRLAGKELHLEITDWAEETDGRREWHAYGLLSPFSAADSPPRTPIREDDLDPLSIPRMENKDDPKELWRVMPDGDMPPLERSRRRCQTEKCRAWWQHPTEECLVVHSEKTERPKPPEDTEQPNVWVEAYLRTIHRNDMLERPEGGIGIYPDRLSDHYGLRQPEEQKTRWPKLGIRVPYDPMTFDDCKPDPEKAKDDKKKKDDVAKTVGGIIAKDAHNRTLQSMRSMDVPIMKDTQRDWGVVDADPPPNSGDKDDDEESDDETDLFRIACDRGSGTAGGDAPTSNPTEPP</sequence>
<feature type="compositionally biased region" description="Basic and acidic residues" evidence="1">
    <location>
        <begin position="616"/>
        <end position="636"/>
    </location>
</feature>
<feature type="compositionally biased region" description="Polar residues" evidence="1">
    <location>
        <begin position="167"/>
        <end position="182"/>
    </location>
</feature>
<feature type="compositionally biased region" description="Acidic residues" evidence="1">
    <location>
        <begin position="684"/>
        <end position="694"/>
    </location>
</feature>
<feature type="region of interest" description="Disordered" evidence="1">
    <location>
        <begin position="252"/>
        <end position="344"/>
    </location>
</feature>
<accession>A0A9P4H9V5</accession>
<keyword evidence="3" id="KW-1185">Reference proteome</keyword>
<feature type="region of interest" description="Disordered" evidence="1">
    <location>
        <begin position="161"/>
        <end position="182"/>
    </location>
</feature>
<dbReference type="AlphaFoldDB" id="A0A9P4H9V5"/>